<name>A0A8J8K8Y2_9BACI</name>
<dbReference type="InterPro" id="IPR006640">
    <property type="entry name" value="SprT-like_domain"/>
</dbReference>
<evidence type="ECO:0000259" key="5">
    <source>
        <dbReference type="SMART" id="SM00731"/>
    </source>
</evidence>
<comment type="similarity">
    <text evidence="4">Belongs to the SprT family.</text>
</comment>
<dbReference type="Proteomes" id="UP000625804">
    <property type="component" value="Unassembled WGS sequence"/>
</dbReference>
<keyword evidence="1 4" id="KW-0963">Cytoplasm</keyword>
<keyword evidence="7" id="KW-1185">Reference proteome</keyword>
<feature type="binding site" evidence="4">
    <location>
        <position position="71"/>
    </location>
    <ligand>
        <name>Zn(2+)</name>
        <dbReference type="ChEBI" id="CHEBI:29105"/>
    </ligand>
</feature>
<comment type="cofactor">
    <cofactor evidence="4">
        <name>Zn(2+)</name>
        <dbReference type="ChEBI" id="CHEBI:29105"/>
    </cofactor>
    <text evidence="4">Binds 1 zinc ion.</text>
</comment>
<sequence length="151" mass="18095">MDEKQLQILCEQLSIELFGKPFNHIARFNNRLRTTGGRYLLRTHDIEVNPKYLHEQGIEAVIEILKHELCHYHLHIEGKGYRHKDKDFKQLLEKVGGPRYCKPLSTVKRKKQLIKYIYECKECKQIYKRKRKIDISRYVCGICRGRLLLKN</sequence>
<dbReference type="NCBIfam" id="NF003339">
    <property type="entry name" value="PRK04351.1"/>
    <property type="match status" value="1"/>
</dbReference>
<dbReference type="RefSeq" id="WP_173731680.1">
    <property type="nucleotide sequence ID" value="NZ_JABTTE010000016.1"/>
</dbReference>
<gene>
    <name evidence="6" type="ORF">HR057_12000</name>
</gene>
<organism evidence="6 7">
    <name type="scientific">Calidifontibacillus erzurumensis</name>
    <dbReference type="NCBI Taxonomy" id="2741433"/>
    <lineage>
        <taxon>Bacteria</taxon>
        <taxon>Bacillati</taxon>
        <taxon>Bacillota</taxon>
        <taxon>Bacilli</taxon>
        <taxon>Bacillales</taxon>
        <taxon>Bacillaceae</taxon>
        <taxon>Calidifontibacillus/Schinkia group</taxon>
        <taxon>Calidifontibacillus</taxon>
    </lineage>
</organism>
<evidence type="ECO:0000313" key="6">
    <source>
        <dbReference type="EMBL" id="NSL52476.1"/>
    </source>
</evidence>
<protein>
    <recommendedName>
        <fullName evidence="4">Protein SprT-like</fullName>
    </recommendedName>
</protein>
<dbReference type="HAMAP" id="MF_00745">
    <property type="entry name" value="SprT_like"/>
    <property type="match status" value="1"/>
</dbReference>
<feature type="binding site" evidence="4">
    <location>
        <position position="67"/>
    </location>
    <ligand>
        <name>Zn(2+)</name>
        <dbReference type="ChEBI" id="CHEBI:29105"/>
    </ligand>
</feature>
<dbReference type="Pfam" id="PF17283">
    <property type="entry name" value="Zn_ribbon_SprT"/>
    <property type="match status" value="1"/>
</dbReference>
<feature type="domain" description="SprT-like" evidence="5">
    <location>
        <begin position="4"/>
        <end position="150"/>
    </location>
</feature>
<evidence type="ECO:0000256" key="4">
    <source>
        <dbReference type="HAMAP-Rule" id="MF_00745"/>
    </source>
</evidence>
<accession>A0A8J8K8Y2</accession>
<proteinExistence type="inferred from homology"/>
<dbReference type="InterPro" id="IPR035240">
    <property type="entry name" value="SprT_Zn_ribbon"/>
</dbReference>
<keyword evidence="2 4" id="KW-0479">Metal-binding</keyword>
<dbReference type="GO" id="GO:0008270">
    <property type="term" value="F:zinc ion binding"/>
    <property type="evidence" value="ECO:0007669"/>
    <property type="project" value="UniProtKB-UniRule"/>
</dbReference>
<feature type="active site" evidence="4">
    <location>
        <position position="68"/>
    </location>
</feature>
<dbReference type="GO" id="GO:0005737">
    <property type="term" value="C:cytoplasm"/>
    <property type="evidence" value="ECO:0007669"/>
    <property type="project" value="UniProtKB-SubCell"/>
</dbReference>
<dbReference type="EMBL" id="JABTTE010000016">
    <property type="protein sequence ID" value="NSL52476.1"/>
    <property type="molecule type" value="Genomic_DNA"/>
</dbReference>
<dbReference type="InterPro" id="IPR023524">
    <property type="entry name" value="Uncharacterised_SprT-like"/>
</dbReference>
<evidence type="ECO:0000313" key="7">
    <source>
        <dbReference type="Proteomes" id="UP000625804"/>
    </source>
</evidence>
<evidence type="ECO:0000256" key="3">
    <source>
        <dbReference type="ARBA" id="ARBA00022833"/>
    </source>
</evidence>
<dbReference type="Pfam" id="PF10263">
    <property type="entry name" value="SprT-like"/>
    <property type="match status" value="1"/>
</dbReference>
<dbReference type="SMART" id="SM00731">
    <property type="entry name" value="SprT"/>
    <property type="match status" value="1"/>
</dbReference>
<keyword evidence="3 4" id="KW-0862">Zinc</keyword>
<evidence type="ECO:0000256" key="1">
    <source>
        <dbReference type="ARBA" id="ARBA00022490"/>
    </source>
</evidence>
<dbReference type="AlphaFoldDB" id="A0A8J8K8Y2"/>
<dbReference type="GO" id="GO:0006950">
    <property type="term" value="P:response to stress"/>
    <property type="evidence" value="ECO:0007669"/>
    <property type="project" value="UniProtKB-ARBA"/>
</dbReference>
<reference evidence="6" key="1">
    <citation type="submission" date="2020-06" db="EMBL/GenBank/DDBJ databases">
        <title>A novel thermopfilic bacterium from Erzurum, Turkey.</title>
        <authorList>
            <person name="Adiguzel A."/>
            <person name="Ay H."/>
            <person name="Baltaci M.O."/>
        </authorList>
    </citation>
    <scope>NUCLEOTIDE SEQUENCE</scope>
    <source>
        <strain evidence="6">P2</strain>
    </source>
</reference>
<evidence type="ECO:0000256" key="2">
    <source>
        <dbReference type="ARBA" id="ARBA00022723"/>
    </source>
</evidence>
<comment type="subcellular location">
    <subcellularLocation>
        <location evidence="4">Cytoplasm</location>
    </subcellularLocation>
</comment>
<comment type="caution">
    <text evidence="6">The sequence shown here is derived from an EMBL/GenBank/DDBJ whole genome shotgun (WGS) entry which is preliminary data.</text>
</comment>